<evidence type="ECO:0000313" key="3">
    <source>
        <dbReference type="Proteomes" id="UP001217089"/>
    </source>
</evidence>
<evidence type="ECO:0000256" key="1">
    <source>
        <dbReference type="SAM" id="Phobius"/>
    </source>
</evidence>
<reference evidence="2 3" key="1">
    <citation type="submission" date="2022-12" db="EMBL/GenBank/DDBJ databases">
        <title>Chromosome-level genome of Tegillarca granosa.</title>
        <authorList>
            <person name="Kim J."/>
        </authorList>
    </citation>
    <scope>NUCLEOTIDE SEQUENCE [LARGE SCALE GENOMIC DNA]</scope>
    <source>
        <strain evidence="2">Teg-2019</strain>
        <tissue evidence="2">Adductor muscle</tissue>
    </source>
</reference>
<comment type="caution">
    <text evidence="2">The sequence shown here is derived from an EMBL/GenBank/DDBJ whole genome shotgun (WGS) entry which is preliminary data.</text>
</comment>
<feature type="transmembrane region" description="Helical" evidence="1">
    <location>
        <begin position="27"/>
        <end position="47"/>
    </location>
</feature>
<protein>
    <submittedName>
        <fullName evidence="2">Uncharacterized protein</fullName>
    </submittedName>
</protein>
<name>A0ABQ9EN33_TEGGR</name>
<accession>A0ABQ9EN33</accession>
<dbReference type="Proteomes" id="UP001217089">
    <property type="component" value="Unassembled WGS sequence"/>
</dbReference>
<keyword evidence="1" id="KW-0472">Membrane</keyword>
<sequence>MYKYIKLSPLNKIFRNKKIFIVYEEEIYFWLFMKFYGILLNIIKEVLNVKKHIRFHTNY</sequence>
<keyword evidence="3" id="KW-1185">Reference proteome</keyword>
<evidence type="ECO:0000313" key="2">
    <source>
        <dbReference type="EMBL" id="KAJ8304663.1"/>
    </source>
</evidence>
<keyword evidence="1" id="KW-1133">Transmembrane helix</keyword>
<dbReference type="EMBL" id="JARBDR010000903">
    <property type="protein sequence ID" value="KAJ8304663.1"/>
    <property type="molecule type" value="Genomic_DNA"/>
</dbReference>
<gene>
    <name evidence="2" type="ORF">KUTeg_018246</name>
</gene>
<keyword evidence="1" id="KW-0812">Transmembrane</keyword>
<organism evidence="2 3">
    <name type="scientific">Tegillarca granosa</name>
    <name type="common">Malaysian cockle</name>
    <name type="synonym">Anadara granosa</name>
    <dbReference type="NCBI Taxonomy" id="220873"/>
    <lineage>
        <taxon>Eukaryota</taxon>
        <taxon>Metazoa</taxon>
        <taxon>Spiralia</taxon>
        <taxon>Lophotrochozoa</taxon>
        <taxon>Mollusca</taxon>
        <taxon>Bivalvia</taxon>
        <taxon>Autobranchia</taxon>
        <taxon>Pteriomorphia</taxon>
        <taxon>Arcoida</taxon>
        <taxon>Arcoidea</taxon>
        <taxon>Arcidae</taxon>
        <taxon>Tegillarca</taxon>
    </lineage>
</organism>
<proteinExistence type="predicted"/>